<evidence type="ECO:0000313" key="3">
    <source>
        <dbReference type="Proteomes" id="UP000285326"/>
    </source>
</evidence>
<evidence type="ECO:0000313" key="2">
    <source>
        <dbReference type="EMBL" id="RKF84047.1"/>
    </source>
</evidence>
<name>A0A420JB86_9PEZI</name>
<sequence>MVDSRQTATEEDVNQFKIAFQSQFPAKVEDTKQEGNLLAEIGSLKQKRDENLASYYERAKELLRRSCGRDTPIDGNFLLSQIEIVVLNNIVAAFVGGIGDDRVRSVDLIESISSSGSLLRTHEKAENMKARLERLAEMEKTRAEKRELEALRRHYDQRWSQPINPDVTSLYQDSVNHSMKTNIA</sequence>
<feature type="coiled-coil region" evidence="1">
    <location>
        <begin position="118"/>
        <end position="158"/>
    </location>
</feature>
<evidence type="ECO:0000256" key="1">
    <source>
        <dbReference type="SAM" id="Coils"/>
    </source>
</evidence>
<reference evidence="2 3" key="1">
    <citation type="journal article" date="2018" name="BMC Genomics">
        <title>Comparative genome analyses reveal sequence features reflecting distinct modes of host-adaptation between dicot and monocot powdery mildew.</title>
        <authorList>
            <person name="Wu Y."/>
            <person name="Ma X."/>
            <person name="Pan Z."/>
            <person name="Kale S.D."/>
            <person name="Song Y."/>
            <person name="King H."/>
            <person name="Zhang Q."/>
            <person name="Presley C."/>
            <person name="Deng X."/>
            <person name="Wei C.I."/>
            <person name="Xiao S."/>
        </authorList>
    </citation>
    <scope>NUCLEOTIDE SEQUENCE [LARGE SCALE GENOMIC DNA]</scope>
    <source>
        <strain evidence="2">UMSG1</strain>
    </source>
</reference>
<dbReference type="EMBL" id="MCBS01014708">
    <property type="protein sequence ID" value="RKF84047.1"/>
    <property type="molecule type" value="Genomic_DNA"/>
</dbReference>
<keyword evidence="1" id="KW-0175">Coiled coil</keyword>
<organism evidence="2 3">
    <name type="scientific">Golovinomyces cichoracearum</name>
    <dbReference type="NCBI Taxonomy" id="62708"/>
    <lineage>
        <taxon>Eukaryota</taxon>
        <taxon>Fungi</taxon>
        <taxon>Dikarya</taxon>
        <taxon>Ascomycota</taxon>
        <taxon>Pezizomycotina</taxon>
        <taxon>Leotiomycetes</taxon>
        <taxon>Erysiphales</taxon>
        <taxon>Erysiphaceae</taxon>
        <taxon>Golovinomyces</taxon>
    </lineage>
</organism>
<accession>A0A420JB86</accession>
<dbReference type="AlphaFoldDB" id="A0A420JB86"/>
<dbReference type="Proteomes" id="UP000285326">
    <property type="component" value="Unassembled WGS sequence"/>
</dbReference>
<protein>
    <recommendedName>
        <fullName evidence="4">Retrotransposon gag domain-containing protein</fullName>
    </recommendedName>
</protein>
<comment type="caution">
    <text evidence="2">The sequence shown here is derived from an EMBL/GenBank/DDBJ whole genome shotgun (WGS) entry which is preliminary data.</text>
</comment>
<evidence type="ECO:0008006" key="4">
    <source>
        <dbReference type="Google" id="ProtNLM"/>
    </source>
</evidence>
<gene>
    <name evidence="2" type="ORF">GcM1_147010</name>
</gene>
<proteinExistence type="predicted"/>